<feature type="compositionally biased region" description="Gly residues" evidence="1">
    <location>
        <begin position="62"/>
        <end position="85"/>
    </location>
</feature>
<dbReference type="Proteomes" id="UP000476310">
    <property type="component" value="Unassembled WGS sequence"/>
</dbReference>
<proteinExistence type="predicted"/>
<accession>A0A6G4A741</accession>
<dbReference type="RefSeq" id="WP_164422988.1">
    <property type="nucleotide sequence ID" value="NZ_JAAIKT010000001.1"/>
</dbReference>
<protein>
    <submittedName>
        <fullName evidence="2">Uncharacterized protein</fullName>
    </submittedName>
</protein>
<evidence type="ECO:0000313" key="2">
    <source>
        <dbReference type="EMBL" id="NEW69183.1"/>
    </source>
</evidence>
<dbReference type="AlphaFoldDB" id="A0A6G4A741"/>
<evidence type="ECO:0000256" key="1">
    <source>
        <dbReference type="SAM" id="MobiDB-lite"/>
    </source>
</evidence>
<keyword evidence="3" id="KW-1185">Reference proteome</keyword>
<organism evidence="2 3">
    <name type="scientific">Streptomyces rhizosphaericus</name>
    <dbReference type="NCBI Taxonomy" id="114699"/>
    <lineage>
        <taxon>Bacteria</taxon>
        <taxon>Bacillati</taxon>
        <taxon>Actinomycetota</taxon>
        <taxon>Actinomycetes</taxon>
        <taxon>Kitasatosporales</taxon>
        <taxon>Streptomycetaceae</taxon>
        <taxon>Streptomyces</taxon>
        <taxon>Streptomyces violaceusniger group</taxon>
    </lineage>
</organism>
<reference evidence="2" key="1">
    <citation type="submission" date="2020-02" db="EMBL/GenBank/DDBJ databases">
        <title>A new Streptomyces sp. for controlling soil-borne diseases.</title>
        <authorList>
            <person name="Li X."/>
            <person name="Tian Y."/>
            <person name="Gao K."/>
        </authorList>
    </citation>
    <scope>NUCLEOTIDE SEQUENCE [LARGE SCALE GENOMIC DNA]</scope>
    <source>
        <strain evidence="2">0250</strain>
    </source>
</reference>
<evidence type="ECO:0000313" key="3">
    <source>
        <dbReference type="Proteomes" id="UP000476310"/>
    </source>
</evidence>
<comment type="caution">
    <text evidence="2">The sequence shown here is derived from an EMBL/GenBank/DDBJ whole genome shotgun (WGS) entry which is preliminary data.</text>
</comment>
<dbReference type="EMBL" id="JAAIKT010000001">
    <property type="protein sequence ID" value="NEW69183.1"/>
    <property type="molecule type" value="Genomic_DNA"/>
</dbReference>
<feature type="region of interest" description="Disordered" evidence="1">
    <location>
        <begin position="47"/>
        <end position="85"/>
    </location>
</feature>
<gene>
    <name evidence="2" type="ORF">G4H13_01845</name>
</gene>
<sequence>MEQNHRPARRRVAASLSGALPPPALCGFLLLLAVVCAASYAVGTSVGPVAPGMHRTGTTQDGSGGGHDGGGMEMDGMGTDHGSGR</sequence>
<name>A0A6G4A741_9ACTN</name>